<dbReference type="AlphaFoldDB" id="A0A4R1KDN1"/>
<proteinExistence type="predicted"/>
<gene>
    <name evidence="1" type="ORF">EV690_0381</name>
</gene>
<comment type="caution">
    <text evidence="1">The sequence shown here is derived from an EMBL/GenBank/DDBJ whole genome shotgun (WGS) entry which is preliminary data.</text>
</comment>
<organism evidence="1 2">
    <name type="scientific">Celerinatantimonas diazotrophica</name>
    <dbReference type="NCBI Taxonomy" id="412034"/>
    <lineage>
        <taxon>Bacteria</taxon>
        <taxon>Pseudomonadati</taxon>
        <taxon>Pseudomonadota</taxon>
        <taxon>Gammaproteobacteria</taxon>
        <taxon>Celerinatantimonadaceae</taxon>
        <taxon>Celerinatantimonas</taxon>
    </lineage>
</organism>
<sequence length="108" mass="12644">MNKYNKMAIQSGDEKYISFLFFAYLQGVPGYNKNLEKAYYYGKITSLYGDDVSGFFRADKSSKDFSLSTKVAKNKQIVLTQKAKEFVRTHPPYHYYDEYSFPFDGMDF</sequence>
<protein>
    <recommendedName>
        <fullName evidence="3">Sel1 repeat-containing protein</fullName>
    </recommendedName>
</protein>
<dbReference type="Proteomes" id="UP000295565">
    <property type="component" value="Unassembled WGS sequence"/>
</dbReference>
<accession>A0A4R1KDN1</accession>
<evidence type="ECO:0000313" key="1">
    <source>
        <dbReference type="EMBL" id="TCK62715.1"/>
    </source>
</evidence>
<keyword evidence="2" id="KW-1185">Reference proteome</keyword>
<dbReference type="RefSeq" id="WP_165872628.1">
    <property type="nucleotide sequence ID" value="NZ_OU594967.1"/>
</dbReference>
<reference evidence="1 2" key="1">
    <citation type="submission" date="2019-03" db="EMBL/GenBank/DDBJ databases">
        <title>Genomic Encyclopedia of Type Strains, Phase IV (KMG-IV): sequencing the most valuable type-strain genomes for metagenomic binning, comparative biology and taxonomic classification.</title>
        <authorList>
            <person name="Goeker M."/>
        </authorList>
    </citation>
    <scope>NUCLEOTIDE SEQUENCE [LARGE SCALE GENOMIC DNA]</scope>
    <source>
        <strain evidence="1 2">DSM 18577</strain>
    </source>
</reference>
<dbReference type="EMBL" id="SMGD01000004">
    <property type="protein sequence ID" value="TCK62715.1"/>
    <property type="molecule type" value="Genomic_DNA"/>
</dbReference>
<evidence type="ECO:0008006" key="3">
    <source>
        <dbReference type="Google" id="ProtNLM"/>
    </source>
</evidence>
<evidence type="ECO:0000313" key="2">
    <source>
        <dbReference type="Proteomes" id="UP000295565"/>
    </source>
</evidence>
<name>A0A4R1KDN1_9GAMM</name>